<feature type="signal peptide" evidence="2">
    <location>
        <begin position="1"/>
        <end position="26"/>
    </location>
</feature>
<dbReference type="InterPro" id="IPR006597">
    <property type="entry name" value="Sel1-like"/>
</dbReference>
<dbReference type="AlphaFoldDB" id="A0A1G8GJY8"/>
<gene>
    <name evidence="3" type="ORF">SAMN05216588_10984</name>
</gene>
<accession>A0A1G8GJY8</accession>
<feature type="chain" id="PRO_5011603350" description="Sel1 repeat-containing protein" evidence="2">
    <location>
        <begin position="27"/>
        <end position="186"/>
    </location>
</feature>
<evidence type="ECO:0000256" key="2">
    <source>
        <dbReference type="SAM" id="SignalP"/>
    </source>
</evidence>
<protein>
    <recommendedName>
        <fullName evidence="5">Sel1 repeat-containing protein</fullName>
    </recommendedName>
</protein>
<evidence type="ECO:0000313" key="3">
    <source>
        <dbReference type="EMBL" id="SDH94646.1"/>
    </source>
</evidence>
<evidence type="ECO:0008006" key="5">
    <source>
        <dbReference type="Google" id="ProtNLM"/>
    </source>
</evidence>
<keyword evidence="2" id="KW-0732">Signal</keyword>
<dbReference type="PROSITE" id="PS51257">
    <property type="entry name" value="PROKAR_LIPOPROTEIN"/>
    <property type="match status" value="1"/>
</dbReference>
<dbReference type="Gene3D" id="1.25.40.10">
    <property type="entry name" value="Tetratricopeptide repeat domain"/>
    <property type="match status" value="1"/>
</dbReference>
<dbReference type="STRING" id="29435.SAMN05216588_10984"/>
<dbReference type="PANTHER" id="PTHR11102:SF160">
    <property type="entry name" value="ERAD-ASSOCIATED E3 UBIQUITIN-PROTEIN LIGASE COMPONENT HRD3"/>
    <property type="match status" value="1"/>
</dbReference>
<proteinExistence type="predicted"/>
<dbReference type="InterPro" id="IPR050767">
    <property type="entry name" value="Sel1_AlgK"/>
</dbReference>
<dbReference type="RefSeq" id="WP_084306281.1">
    <property type="nucleotide sequence ID" value="NZ_FNDG01000009.1"/>
</dbReference>
<dbReference type="Pfam" id="PF08238">
    <property type="entry name" value="Sel1"/>
    <property type="match status" value="3"/>
</dbReference>
<name>A0A1G8GJY8_9GAMM</name>
<evidence type="ECO:0000256" key="1">
    <source>
        <dbReference type="SAM" id="MobiDB-lite"/>
    </source>
</evidence>
<feature type="compositionally biased region" description="Low complexity" evidence="1">
    <location>
        <begin position="32"/>
        <end position="50"/>
    </location>
</feature>
<dbReference type="SUPFAM" id="SSF81901">
    <property type="entry name" value="HCP-like"/>
    <property type="match status" value="1"/>
</dbReference>
<organism evidence="3 4">
    <name type="scientific">Phytopseudomonas flavescens</name>
    <dbReference type="NCBI Taxonomy" id="29435"/>
    <lineage>
        <taxon>Bacteria</taxon>
        <taxon>Pseudomonadati</taxon>
        <taxon>Pseudomonadota</taxon>
        <taxon>Gammaproteobacteria</taxon>
        <taxon>Pseudomonadales</taxon>
        <taxon>Pseudomonadaceae</taxon>
        <taxon>Phytopseudomonas</taxon>
    </lineage>
</organism>
<evidence type="ECO:0000313" key="4">
    <source>
        <dbReference type="Proteomes" id="UP000198606"/>
    </source>
</evidence>
<dbReference type="EMBL" id="FNDG01000009">
    <property type="protein sequence ID" value="SDH94646.1"/>
    <property type="molecule type" value="Genomic_DNA"/>
</dbReference>
<feature type="region of interest" description="Disordered" evidence="1">
    <location>
        <begin position="32"/>
        <end position="51"/>
    </location>
</feature>
<dbReference type="Proteomes" id="UP000198606">
    <property type="component" value="Unassembled WGS sequence"/>
</dbReference>
<dbReference type="PANTHER" id="PTHR11102">
    <property type="entry name" value="SEL-1-LIKE PROTEIN"/>
    <property type="match status" value="1"/>
</dbReference>
<reference evidence="3 4" key="1">
    <citation type="submission" date="2016-10" db="EMBL/GenBank/DDBJ databases">
        <authorList>
            <person name="de Groot N.N."/>
        </authorList>
    </citation>
    <scope>NUCLEOTIDE SEQUENCE [LARGE SCALE GENOMIC DNA]</scope>
    <source>
        <strain evidence="3 4">LMG 18387</strain>
    </source>
</reference>
<dbReference type="SMART" id="SM00671">
    <property type="entry name" value="SEL1"/>
    <property type="match status" value="2"/>
</dbReference>
<sequence>MTRRSHFSTSLLLVCGMLLIAGCASREEAAKAPASQGPATTTTPAQQAGGDDFQHLSSLAQRGDLDSQFKLGSFYFVGKPQKDLKQAEYWWKQAADRGHAQAAVSLAYLYTGRDNPEFANPQAMLQYLNQSASSGNPMAQHILGNLYMRGIQGVERDPNQARRLFQSACRQNYAASCKALDSKPGA</sequence>
<dbReference type="InterPro" id="IPR011990">
    <property type="entry name" value="TPR-like_helical_dom_sf"/>
</dbReference>